<proteinExistence type="predicted"/>
<gene>
    <name evidence="1" type="ORF">LCGC14_1240110</name>
</gene>
<dbReference type="EMBL" id="LAZR01006692">
    <property type="protein sequence ID" value="KKM90280.1"/>
    <property type="molecule type" value="Genomic_DNA"/>
</dbReference>
<name>A0A0F9NNA0_9ZZZZ</name>
<organism evidence="1">
    <name type="scientific">marine sediment metagenome</name>
    <dbReference type="NCBI Taxonomy" id="412755"/>
    <lineage>
        <taxon>unclassified sequences</taxon>
        <taxon>metagenomes</taxon>
        <taxon>ecological metagenomes</taxon>
    </lineage>
</organism>
<evidence type="ECO:0000313" key="1">
    <source>
        <dbReference type="EMBL" id="KKM90280.1"/>
    </source>
</evidence>
<reference evidence="1" key="1">
    <citation type="journal article" date="2015" name="Nature">
        <title>Complex archaea that bridge the gap between prokaryotes and eukaryotes.</title>
        <authorList>
            <person name="Spang A."/>
            <person name="Saw J.H."/>
            <person name="Jorgensen S.L."/>
            <person name="Zaremba-Niedzwiedzka K."/>
            <person name="Martijn J."/>
            <person name="Lind A.E."/>
            <person name="van Eijk R."/>
            <person name="Schleper C."/>
            <person name="Guy L."/>
            <person name="Ettema T.J."/>
        </authorList>
    </citation>
    <scope>NUCLEOTIDE SEQUENCE</scope>
</reference>
<accession>A0A0F9NNA0</accession>
<protein>
    <submittedName>
        <fullName evidence="1">Uncharacterized protein</fullName>
    </submittedName>
</protein>
<dbReference type="AlphaFoldDB" id="A0A0F9NNA0"/>
<sequence>MSDVIRIESKAEMQQRERIEKKVAAVALMRIERHAKIKMAAQLMREAKYPNVLSDHIDIVNVGCAYIADEIEVLLKSDS</sequence>
<comment type="caution">
    <text evidence="1">The sequence shown here is derived from an EMBL/GenBank/DDBJ whole genome shotgun (WGS) entry which is preliminary data.</text>
</comment>